<organism evidence="1 2">
    <name type="scientific">Bacillus toyonensis</name>
    <dbReference type="NCBI Taxonomy" id="155322"/>
    <lineage>
        <taxon>Bacteria</taxon>
        <taxon>Bacillati</taxon>
        <taxon>Bacillota</taxon>
        <taxon>Bacilli</taxon>
        <taxon>Bacillales</taxon>
        <taxon>Bacillaceae</taxon>
        <taxon>Bacillus</taxon>
        <taxon>Bacillus cereus group</taxon>
    </lineage>
</organism>
<evidence type="ECO:0000313" key="2">
    <source>
        <dbReference type="Proteomes" id="UP000225320"/>
    </source>
</evidence>
<comment type="caution">
    <text evidence="1">The sequence shown here is derived from an EMBL/GenBank/DDBJ whole genome shotgun (WGS) entry which is preliminary data.</text>
</comment>
<gene>
    <name evidence="1" type="ORF">CON73_19470</name>
</gene>
<evidence type="ECO:0000313" key="1">
    <source>
        <dbReference type="EMBL" id="PGG88505.1"/>
    </source>
</evidence>
<protein>
    <submittedName>
        <fullName evidence="1">Uncharacterized protein</fullName>
    </submittedName>
</protein>
<dbReference type="EMBL" id="NVOI01000076">
    <property type="protein sequence ID" value="PGG88505.1"/>
    <property type="molecule type" value="Genomic_DNA"/>
</dbReference>
<accession>A0A2C4EYE4</accession>
<dbReference type="Proteomes" id="UP000225320">
    <property type="component" value="Unassembled WGS sequence"/>
</dbReference>
<proteinExistence type="predicted"/>
<dbReference type="AlphaFoldDB" id="A0A2C4EYE4"/>
<name>A0A2C4EYE4_9BACI</name>
<sequence>MNLSIQDELQPFVEELQRYIRVQTHRYQAKKSKYPKTRKLTSPDENVQFFFVLGMPQNISLIAMCFYLYKFVSYGTMTISYS</sequence>
<reference evidence="1 2" key="1">
    <citation type="submission" date="2017-09" db="EMBL/GenBank/DDBJ databases">
        <title>Large-scale bioinformatics analysis of Bacillus genomes uncovers conserved roles of natural products in bacterial physiology.</title>
        <authorList>
            <consortium name="Agbiome Team Llc"/>
            <person name="Bleich R.M."/>
            <person name="Grubbs K.J."/>
            <person name="Santa Maria K.C."/>
            <person name="Allen S.E."/>
            <person name="Farag S."/>
            <person name="Shank E.A."/>
            <person name="Bowers A."/>
        </authorList>
    </citation>
    <scope>NUCLEOTIDE SEQUENCE [LARGE SCALE GENOMIC DNA]</scope>
    <source>
        <strain evidence="1 2">AFS094862</strain>
    </source>
</reference>